<organism evidence="2 3">
    <name type="scientific">Chitinophaga skermanii</name>
    <dbReference type="NCBI Taxonomy" id="331697"/>
    <lineage>
        <taxon>Bacteria</taxon>
        <taxon>Pseudomonadati</taxon>
        <taxon>Bacteroidota</taxon>
        <taxon>Chitinophagia</taxon>
        <taxon>Chitinophagales</taxon>
        <taxon>Chitinophagaceae</taxon>
        <taxon>Chitinophaga</taxon>
    </lineage>
</organism>
<feature type="region of interest" description="Disordered" evidence="1">
    <location>
        <begin position="1"/>
        <end position="42"/>
    </location>
</feature>
<keyword evidence="3" id="KW-1185">Reference proteome</keyword>
<protein>
    <submittedName>
        <fullName evidence="2">Uncharacterized protein</fullName>
    </submittedName>
</protein>
<feature type="compositionally biased region" description="Basic residues" evidence="1">
    <location>
        <begin position="9"/>
        <end position="35"/>
    </location>
</feature>
<dbReference type="Proteomes" id="UP000249547">
    <property type="component" value="Unassembled WGS sequence"/>
</dbReference>
<gene>
    <name evidence="2" type="ORF">LX64_03118</name>
</gene>
<dbReference type="OrthoDB" id="797757at2"/>
<name>A0A327QJQ5_9BACT</name>
<accession>A0A327QJQ5</accession>
<reference evidence="2 3" key="1">
    <citation type="submission" date="2018-06" db="EMBL/GenBank/DDBJ databases">
        <title>Genomic Encyclopedia of Archaeal and Bacterial Type Strains, Phase II (KMG-II): from individual species to whole genera.</title>
        <authorList>
            <person name="Goeker M."/>
        </authorList>
    </citation>
    <scope>NUCLEOTIDE SEQUENCE [LARGE SCALE GENOMIC DNA]</scope>
    <source>
        <strain evidence="2 3">DSM 23857</strain>
    </source>
</reference>
<comment type="caution">
    <text evidence="2">The sequence shown here is derived from an EMBL/GenBank/DDBJ whole genome shotgun (WGS) entry which is preliminary data.</text>
</comment>
<dbReference type="EMBL" id="QLLL01000005">
    <property type="protein sequence ID" value="RAJ04238.1"/>
    <property type="molecule type" value="Genomic_DNA"/>
</dbReference>
<dbReference type="RefSeq" id="WP_111598535.1">
    <property type="nucleotide sequence ID" value="NZ_QLLL01000005.1"/>
</dbReference>
<sequence length="168" mass="19693">MKEETPQHHEHHGHKHHKHHKHHRHHNHHKPKHHQVPKDGGLNTISVEDAIRRTTIWRQFIAEHLNRDEKEIPRGCLIPLADIKRLSESLQYEELKGVRAYFTVGQYDSIKDVKEISLIFVPVDKDDRDILEFTFDEDLSESAVEDFTKPCPQACDKTSPLYNDPNGQ</sequence>
<proteinExistence type="predicted"/>
<dbReference type="AlphaFoldDB" id="A0A327QJQ5"/>
<evidence type="ECO:0000313" key="2">
    <source>
        <dbReference type="EMBL" id="RAJ04238.1"/>
    </source>
</evidence>
<evidence type="ECO:0000256" key="1">
    <source>
        <dbReference type="SAM" id="MobiDB-lite"/>
    </source>
</evidence>
<evidence type="ECO:0000313" key="3">
    <source>
        <dbReference type="Proteomes" id="UP000249547"/>
    </source>
</evidence>